<reference evidence="2" key="1">
    <citation type="submission" date="2020-07" db="EMBL/GenBank/DDBJ databases">
        <authorList>
            <person name="Nieuwenhuis M."/>
            <person name="Van De Peppel L.J.J."/>
        </authorList>
    </citation>
    <scope>NUCLEOTIDE SEQUENCE</scope>
    <source>
        <strain evidence="2">AP01</strain>
        <tissue evidence="2">Mycelium</tissue>
    </source>
</reference>
<evidence type="ECO:0000256" key="1">
    <source>
        <dbReference type="SAM" id="Phobius"/>
    </source>
</evidence>
<gene>
    <name evidence="2" type="ORF">DXG03_008723</name>
</gene>
<dbReference type="Proteomes" id="UP000775547">
    <property type="component" value="Unassembled WGS sequence"/>
</dbReference>
<feature type="transmembrane region" description="Helical" evidence="1">
    <location>
        <begin position="12"/>
        <end position="31"/>
    </location>
</feature>
<evidence type="ECO:0000313" key="2">
    <source>
        <dbReference type="EMBL" id="KAG5644305.1"/>
    </source>
</evidence>
<sequence length="444" mass="47287">MAAFSSTATPRWASDLAGLPIILCTVIPALVHRLMRLLCVGHLAAIYVPVCAKSESNIQTIVAQSHSDQTICPSLPDAAPKSSDESCTQSPLCFIVPGYEVIYDLESFGVTASSTDGNSFTAGCSAELDANGDYVARAASACTISRDGGDLKGDAGDDVPDSIEFDVRGQAVNGEGEGSAVASLFIIDEGVDTIERVVKNDGTSDELFAVEPMIPSSSSAAGTSAPGPTYSDNILSYESTEEVLRDPSEVEQPTQTARVTPTLQEEAVSFGILHRVTCASYSLQKREFFPNASGEAFDVDLAHTMEDLSLRAPVPSGWSFGHTEENPTEPCSTSPPVADILGELAKLEDVGVVQHKEVPDLDSNDTLPFLEKMLPRRNPSRPSPRAVPSTSGKVTTYIVIDYKLFDMRESNVTISVFSCTHLVFIADRRASSVCVCSVKARTSS</sequence>
<accession>A0A9P7GBM1</accession>
<keyword evidence="3" id="KW-1185">Reference proteome</keyword>
<keyword evidence="1" id="KW-0472">Membrane</keyword>
<dbReference type="EMBL" id="JABCKV010000075">
    <property type="protein sequence ID" value="KAG5644305.1"/>
    <property type="molecule type" value="Genomic_DNA"/>
</dbReference>
<keyword evidence="1" id="KW-1133">Transmembrane helix</keyword>
<protein>
    <submittedName>
        <fullName evidence="2">Uncharacterized protein</fullName>
    </submittedName>
</protein>
<organism evidence="2 3">
    <name type="scientific">Asterophora parasitica</name>
    <dbReference type="NCBI Taxonomy" id="117018"/>
    <lineage>
        <taxon>Eukaryota</taxon>
        <taxon>Fungi</taxon>
        <taxon>Dikarya</taxon>
        <taxon>Basidiomycota</taxon>
        <taxon>Agaricomycotina</taxon>
        <taxon>Agaricomycetes</taxon>
        <taxon>Agaricomycetidae</taxon>
        <taxon>Agaricales</taxon>
        <taxon>Tricholomatineae</taxon>
        <taxon>Lyophyllaceae</taxon>
        <taxon>Asterophora</taxon>
    </lineage>
</organism>
<reference evidence="2" key="2">
    <citation type="submission" date="2021-10" db="EMBL/GenBank/DDBJ databases">
        <title>Phylogenomics reveals ancestral predisposition of the termite-cultivated fungus Termitomyces towards a domesticated lifestyle.</title>
        <authorList>
            <person name="Auxier B."/>
            <person name="Grum-Grzhimaylo A."/>
            <person name="Cardenas M.E."/>
            <person name="Lodge J.D."/>
            <person name="Laessoe T."/>
            <person name="Pedersen O."/>
            <person name="Smith M.E."/>
            <person name="Kuyper T.W."/>
            <person name="Franco-Molano E.A."/>
            <person name="Baroni T.J."/>
            <person name="Aanen D.K."/>
        </authorList>
    </citation>
    <scope>NUCLEOTIDE SEQUENCE</scope>
    <source>
        <strain evidence="2">AP01</strain>
        <tissue evidence="2">Mycelium</tissue>
    </source>
</reference>
<name>A0A9P7GBM1_9AGAR</name>
<comment type="caution">
    <text evidence="2">The sequence shown here is derived from an EMBL/GenBank/DDBJ whole genome shotgun (WGS) entry which is preliminary data.</text>
</comment>
<dbReference type="AlphaFoldDB" id="A0A9P7GBM1"/>
<evidence type="ECO:0000313" key="3">
    <source>
        <dbReference type="Proteomes" id="UP000775547"/>
    </source>
</evidence>
<keyword evidence="1" id="KW-0812">Transmembrane</keyword>
<proteinExistence type="predicted"/>